<gene>
    <name evidence="1" type="ORF">HNR42_000679</name>
</gene>
<reference evidence="1 2" key="1">
    <citation type="submission" date="2020-08" db="EMBL/GenBank/DDBJ databases">
        <title>Genomic Encyclopedia of Type Strains, Phase IV (KMG-IV): sequencing the most valuable type-strain genomes for metagenomic binning, comparative biology and taxonomic classification.</title>
        <authorList>
            <person name="Goeker M."/>
        </authorList>
    </citation>
    <scope>NUCLEOTIDE SEQUENCE [LARGE SCALE GENOMIC DNA]</scope>
    <source>
        <strain evidence="1 2">DSM 21458</strain>
    </source>
</reference>
<protein>
    <submittedName>
        <fullName evidence="1">Uncharacterized protein</fullName>
    </submittedName>
</protein>
<dbReference type="RefSeq" id="WP_183984508.1">
    <property type="nucleotide sequence ID" value="NZ_JACHHG010000002.1"/>
</dbReference>
<organism evidence="1 2">
    <name type="scientific">Deinobacterium chartae</name>
    <dbReference type="NCBI Taxonomy" id="521158"/>
    <lineage>
        <taxon>Bacteria</taxon>
        <taxon>Thermotogati</taxon>
        <taxon>Deinococcota</taxon>
        <taxon>Deinococci</taxon>
        <taxon>Deinococcales</taxon>
        <taxon>Deinococcaceae</taxon>
        <taxon>Deinobacterium</taxon>
    </lineage>
</organism>
<evidence type="ECO:0000313" key="2">
    <source>
        <dbReference type="Proteomes" id="UP000569951"/>
    </source>
</evidence>
<dbReference type="AlphaFoldDB" id="A0A841HZU8"/>
<comment type="caution">
    <text evidence="1">The sequence shown here is derived from an EMBL/GenBank/DDBJ whole genome shotgun (WGS) entry which is preliminary data.</text>
</comment>
<proteinExistence type="predicted"/>
<accession>A0A841HZU8</accession>
<sequence length="106" mass="11859">MKKLSVTVSHSPKHQQEAKLATSAILESIEDTIQAHAYGYKAKPILGEAAEVGRVYTFHSDLSREEMQTISDEAFEGLGDNDRFEIITLFGSTNEEAFFSYMLSPR</sequence>
<name>A0A841HZU8_9DEIO</name>
<dbReference type="Proteomes" id="UP000569951">
    <property type="component" value="Unassembled WGS sequence"/>
</dbReference>
<evidence type="ECO:0000313" key="1">
    <source>
        <dbReference type="EMBL" id="MBB6097265.1"/>
    </source>
</evidence>
<dbReference type="EMBL" id="JACHHG010000002">
    <property type="protein sequence ID" value="MBB6097265.1"/>
    <property type="molecule type" value="Genomic_DNA"/>
</dbReference>
<keyword evidence="2" id="KW-1185">Reference proteome</keyword>